<comment type="caution">
    <text evidence="1">The sequence shown here is derived from an EMBL/GenBank/DDBJ whole genome shotgun (WGS) entry which is preliminary data.</text>
</comment>
<accession>A0ABU3WTD4</accession>
<protein>
    <submittedName>
        <fullName evidence="1">Uncharacterized protein</fullName>
    </submittedName>
</protein>
<keyword evidence="2" id="KW-1185">Reference proteome</keyword>
<evidence type="ECO:0000313" key="2">
    <source>
        <dbReference type="Proteomes" id="UP001275440"/>
    </source>
</evidence>
<reference evidence="1 2" key="1">
    <citation type="submission" date="2019-10" db="EMBL/GenBank/DDBJ databases">
        <title>Draft Genome Assembly of Rhodococcus zopfii DSM44189.</title>
        <authorList>
            <person name="Sutton J.M."/>
            <person name="Akob D.M."/>
            <person name="Bushman T.J."/>
        </authorList>
    </citation>
    <scope>NUCLEOTIDE SEQUENCE [LARGE SCALE GENOMIC DNA]</scope>
    <source>
        <strain evidence="1 2">DSM 44189</strain>
    </source>
</reference>
<proteinExistence type="predicted"/>
<name>A0ABU3WTD4_9NOCA</name>
<dbReference type="Proteomes" id="UP001275440">
    <property type="component" value="Unassembled WGS sequence"/>
</dbReference>
<gene>
    <name evidence="1" type="ORF">F8M49_21460</name>
</gene>
<dbReference type="EMBL" id="WBMO01000003">
    <property type="protein sequence ID" value="MDV2477281.1"/>
    <property type="molecule type" value="Genomic_DNA"/>
</dbReference>
<evidence type="ECO:0000313" key="1">
    <source>
        <dbReference type="EMBL" id="MDV2477281.1"/>
    </source>
</evidence>
<sequence>MQEQEKNAGFDFDRDVIGEDLVVSGVVYNSTEWVADAEDGVRRRTETVDEPETLGEYEQRLAGDFRQRAEDIGTDFAKAAANLSTGPTLSDLLSRYEHLLSEADDAGFDRDRIRELVDTAFQARQ</sequence>
<organism evidence="1 2">
    <name type="scientific">Rhodococcus zopfii</name>
    <dbReference type="NCBI Taxonomy" id="43772"/>
    <lineage>
        <taxon>Bacteria</taxon>
        <taxon>Bacillati</taxon>
        <taxon>Actinomycetota</taxon>
        <taxon>Actinomycetes</taxon>
        <taxon>Mycobacteriales</taxon>
        <taxon>Nocardiaceae</taxon>
        <taxon>Rhodococcus</taxon>
    </lineage>
</organism>